<dbReference type="Proteomes" id="UP000315759">
    <property type="component" value="Unassembled WGS sequence"/>
</dbReference>
<evidence type="ECO:0000259" key="6">
    <source>
        <dbReference type="Pfam" id="PF02668"/>
    </source>
</evidence>
<dbReference type="PANTHER" id="PTHR30468">
    <property type="entry name" value="ALPHA-KETOGLUTARATE-DEPENDENT SULFONATE DIOXYGENASE"/>
    <property type="match status" value="1"/>
</dbReference>
<dbReference type="GO" id="GO:0046872">
    <property type="term" value="F:metal ion binding"/>
    <property type="evidence" value="ECO:0007669"/>
    <property type="project" value="UniProtKB-KW"/>
</dbReference>
<keyword evidence="4" id="KW-0560">Oxidoreductase</keyword>
<evidence type="ECO:0000313" key="8">
    <source>
        <dbReference type="Proteomes" id="UP000315759"/>
    </source>
</evidence>
<dbReference type="GO" id="GO:0005737">
    <property type="term" value="C:cytoplasm"/>
    <property type="evidence" value="ECO:0007669"/>
    <property type="project" value="TreeGrafter"/>
</dbReference>
<dbReference type="PANTHER" id="PTHR30468:SF1">
    <property type="entry name" value="ALPHA-KETOGLUTARATE-DEPENDENT SULFONATE DIOXYGENASE"/>
    <property type="match status" value="1"/>
</dbReference>
<dbReference type="RefSeq" id="WP_142551683.1">
    <property type="nucleotide sequence ID" value="NZ_VIFX01000008.1"/>
</dbReference>
<dbReference type="Gene3D" id="3.60.130.10">
    <property type="entry name" value="Clavaminate synthase-like"/>
    <property type="match status" value="1"/>
</dbReference>
<dbReference type="GO" id="GO:0000908">
    <property type="term" value="F:taurine dioxygenase activity"/>
    <property type="evidence" value="ECO:0007669"/>
    <property type="project" value="TreeGrafter"/>
</dbReference>
<accession>A0A544W4E9</accession>
<keyword evidence="5" id="KW-0408">Iron</keyword>
<dbReference type="SUPFAM" id="SSF51197">
    <property type="entry name" value="Clavaminate synthase-like"/>
    <property type="match status" value="1"/>
</dbReference>
<protein>
    <submittedName>
        <fullName evidence="7">TauD/TfdA family dioxygenase</fullName>
    </submittedName>
</protein>
<keyword evidence="2" id="KW-0479">Metal-binding</keyword>
<keyword evidence="8" id="KW-1185">Reference proteome</keyword>
<dbReference type="GO" id="GO:0006790">
    <property type="term" value="P:sulfur compound metabolic process"/>
    <property type="evidence" value="ECO:0007669"/>
    <property type="project" value="TreeGrafter"/>
</dbReference>
<feature type="domain" description="TauD/TfdA-like" evidence="6">
    <location>
        <begin position="6"/>
        <end position="251"/>
    </location>
</feature>
<evidence type="ECO:0000256" key="1">
    <source>
        <dbReference type="ARBA" id="ARBA00005896"/>
    </source>
</evidence>
<gene>
    <name evidence="7" type="ORF">D8S82_08655</name>
</gene>
<proteinExistence type="inferred from homology"/>
<dbReference type="InterPro" id="IPR051323">
    <property type="entry name" value="AtsK-like"/>
</dbReference>
<evidence type="ECO:0000256" key="2">
    <source>
        <dbReference type="ARBA" id="ARBA00022723"/>
    </source>
</evidence>
<organism evidence="7 8">
    <name type="scientific">Mycolicibacterium hodleri</name>
    <dbReference type="NCBI Taxonomy" id="49897"/>
    <lineage>
        <taxon>Bacteria</taxon>
        <taxon>Bacillati</taxon>
        <taxon>Actinomycetota</taxon>
        <taxon>Actinomycetes</taxon>
        <taxon>Mycobacteriales</taxon>
        <taxon>Mycobacteriaceae</taxon>
        <taxon>Mycolicibacterium</taxon>
    </lineage>
</organism>
<evidence type="ECO:0000256" key="3">
    <source>
        <dbReference type="ARBA" id="ARBA00022964"/>
    </source>
</evidence>
<dbReference type="InterPro" id="IPR042098">
    <property type="entry name" value="TauD-like_sf"/>
</dbReference>
<name>A0A544W4E9_9MYCO</name>
<reference evidence="7 8" key="1">
    <citation type="submission" date="2018-10" db="EMBL/GenBank/DDBJ databases">
        <title>Draft genome of Mycobacterium hodleri strain B.</title>
        <authorList>
            <person name="Amande T.J."/>
            <person name="Mcgenity T.J."/>
        </authorList>
    </citation>
    <scope>NUCLEOTIDE SEQUENCE [LARGE SCALE GENOMIC DNA]</scope>
    <source>
        <strain evidence="7 8">B</strain>
    </source>
</reference>
<keyword evidence="3 7" id="KW-0223">Dioxygenase</keyword>
<sequence>MPAFIPLTPVGVRLTDVTVDDLDDGQIDDLRTALATHGVVVMPGQEVDDDAFLRFISRFGETVFTVGETPVPGRPELNVVTNVGRTRPPTSSFHTDTSYIRIPPAYTALRAVTVPERGGQTLFTNQYAAYETLPERLRTFLEGRTITHVVTGVSPDGRQESVATHPIFLVHPLSGRTALYLSTPERCAEVSGMTPELAAITVKYLFEHSTRDANVYRHAWSPGDVVMWDNRCVLHRADHDGVVGDRVLHRGMVAAQP</sequence>
<comment type="similarity">
    <text evidence="1">Belongs to the TfdA dioxygenase family.</text>
</comment>
<dbReference type="Pfam" id="PF02668">
    <property type="entry name" value="TauD"/>
    <property type="match status" value="1"/>
</dbReference>
<dbReference type="AlphaFoldDB" id="A0A544W4E9"/>
<comment type="caution">
    <text evidence="7">The sequence shown here is derived from an EMBL/GenBank/DDBJ whole genome shotgun (WGS) entry which is preliminary data.</text>
</comment>
<evidence type="ECO:0000256" key="4">
    <source>
        <dbReference type="ARBA" id="ARBA00023002"/>
    </source>
</evidence>
<evidence type="ECO:0000256" key="5">
    <source>
        <dbReference type="ARBA" id="ARBA00023004"/>
    </source>
</evidence>
<dbReference type="EMBL" id="VIFX01000008">
    <property type="protein sequence ID" value="TQR87111.1"/>
    <property type="molecule type" value="Genomic_DNA"/>
</dbReference>
<dbReference type="InterPro" id="IPR003819">
    <property type="entry name" value="TauD/TfdA-like"/>
</dbReference>
<evidence type="ECO:0000313" key="7">
    <source>
        <dbReference type="EMBL" id="TQR87111.1"/>
    </source>
</evidence>